<dbReference type="PROSITE" id="PS51118">
    <property type="entry name" value="HTH_HXLR"/>
    <property type="match status" value="1"/>
</dbReference>
<evidence type="ECO:0000313" key="6">
    <source>
        <dbReference type="Proteomes" id="UP000315460"/>
    </source>
</evidence>
<evidence type="ECO:0000259" key="4">
    <source>
        <dbReference type="PROSITE" id="PS51118"/>
    </source>
</evidence>
<dbReference type="SUPFAM" id="SSF55718">
    <property type="entry name" value="SCP-like"/>
    <property type="match status" value="1"/>
</dbReference>
<dbReference type="InterPro" id="IPR011991">
    <property type="entry name" value="ArsR-like_HTH"/>
</dbReference>
<dbReference type="EMBL" id="FXTG01000008">
    <property type="protein sequence ID" value="SMO84939.1"/>
    <property type="molecule type" value="Genomic_DNA"/>
</dbReference>
<keyword evidence="6" id="KW-1185">Reference proteome</keyword>
<evidence type="ECO:0000256" key="3">
    <source>
        <dbReference type="ARBA" id="ARBA00023163"/>
    </source>
</evidence>
<dbReference type="InterPro" id="IPR036527">
    <property type="entry name" value="SCP2_sterol-bd_dom_sf"/>
</dbReference>
<evidence type="ECO:0000256" key="1">
    <source>
        <dbReference type="ARBA" id="ARBA00023015"/>
    </source>
</evidence>
<feature type="domain" description="HTH hxlR-type" evidence="4">
    <location>
        <begin position="8"/>
        <end position="103"/>
    </location>
</feature>
<dbReference type="CDD" id="cd00090">
    <property type="entry name" value="HTH_ARSR"/>
    <property type="match status" value="1"/>
</dbReference>
<name>A0ABY1N442_9ACTN</name>
<dbReference type="SUPFAM" id="SSF46785">
    <property type="entry name" value="Winged helix' DNA-binding domain"/>
    <property type="match status" value="1"/>
</dbReference>
<dbReference type="InterPro" id="IPR036390">
    <property type="entry name" value="WH_DNA-bd_sf"/>
</dbReference>
<gene>
    <name evidence="5" type="ORF">SAMN06265174_10889</name>
</gene>
<dbReference type="InterPro" id="IPR002577">
    <property type="entry name" value="HTH_HxlR"/>
</dbReference>
<comment type="caution">
    <text evidence="5">The sequence shown here is derived from an EMBL/GenBank/DDBJ whole genome shotgun (WGS) entry which is preliminary data.</text>
</comment>
<reference evidence="5 6" key="1">
    <citation type="submission" date="2017-05" db="EMBL/GenBank/DDBJ databases">
        <authorList>
            <person name="Varghese N."/>
            <person name="Submissions S."/>
        </authorList>
    </citation>
    <scope>NUCLEOTIDE SEQUENCE [LARGE SCALE GENOMIC DNA]</scope>
    <source>
        <strain evidence="5 6">DSM 45139</strain>
    </source>
</reference>
<evidence type="ECO:0000313" key="5">
    <source>
        <dbReference type="EMBL" id="SMO84939.1"/>
    </source>
</evidence>
<dbReference type="PANTHER" id="PTHR33204">
    <property type="entry name" value="TRANSCRIPTIONAL REGULATOR, MARR FAMILY"/>
    <property type="match status" value="1"/>
</dbReference>
<sequence>MNGYGQFCPVAKTAELLCERWAPLILRELMCGSSRFGEIQRGVPLISPSLLSKRLHQLVSAGVVEHHGAGRDSTYTLTASGWELHPVIEAMGIWGQRWARSRYTPDELDPSFLMWDIRRMLRPAGLADRRIVIELWIRDGPPRRTTYWMVVDDAIDLCLVDPGLDVDLRVNSDLRTLTRIWMGDAVMRDEIGDGRVELWGPPELTERFPAWLGCHPILGGVREAETSVRGDDGPRGPG</sequence>
<evidence type="ECO:0000256" key="2">
    <source>
        <dbReference type="ARBA" id="ARBA00023125"/>
    </source>
</evidence>
<keyword evidence="1" id="KW-0805">Transcription regulation</keyword>
<organism evidence="5 6">
    <name type="scientific">Dietzia kunjamensis subsp. schimae</name>
    <dbReference type="NCBI Taxonomy" id="498198"/>
    <lineage>
        <taxon>Bacteria</taxon>
        <taxon>Bacillati</taxon>
        <taxon>Actinomycetota</taxon>
        <taxon>Actinomycetes</taxon>
        <taxon>Mycobacteriales</taxon>
        <taxon>Dietziaceae</taxon>
        <taxon>Dietzia</taxon>
    </lineage>
</organism>
<proteinExistence type="predicted"/>
<dbReference type="Gene3D" id="1.10.10.10">
    <property type="entry name" value="Winged helix-like DNA-binding domain superfamily/Winged helix DNA-binding domain"/>
    <property type="match status" value="1"/>
</dbReference>
<dbReference type="Proteomes" id="UP000315460">
    <property type="component" value="Unassembled WGS sequence"/>
</dbReference>
<protein>
    <submittedName>
        <fullName evidence="5">Transcriptional regulator, HxlR family</fullName>
    </submittedName>
</protein>
<keyword evidence="2" id="KW-0238">DNA-binding</keyword>
<dbReference type="Pfam" id="PF01638">
    <property type="entry name" value="HxlR"/>
    <property type="match status" value="1"/>
</dbReference>
<accession>A0ABY1N442</accession>
<dbReference type="PANTHER" id="PTHR33204:SF18">
    <property type="entry name" value="TRANSCRIPTIONAL REGULATORY PROTEIN"/>
    <property type="match status" value="1"/>
</dbReference>
<keyword evidence="3" id="KW-0804">Transcription</keyword>
<dbReference type="InterPro" id="IPR036388">
    <property type="entry name" value="WH-like_DNA-bd_sf"/>
</dbReference>
<dbReference type="RefSeq" id="WP_167507271.1">
    <property type="nucleotide sequence ID" value="NZ_BAAAQH010000001.1"/>
</dbReference>